<gene>
    <name evidence="2" type="ORF">FOZ63_010555</name>
</gene>
<comment type="caution">
    <text evidence="2">The sequence shown here is derived from an EMBL/GenBank/DDBJ whole genome shotgun (WGS) entry which is preliminary data.</text>
</comment>
<evidence type="ECO:0000313" key="3">
    <source>
        <dbReference type="Proteomes" id="UP000553632"/>
    </source>
</evidence>
<feature type="region of interest" description="Disordered" evidence="1">
    <location>
        <begin position="146"/>
        <end position="171"/>
    </location>
</feature>
<keyword evidence="3" id="KW-1185">Reference proteome</keyword>
<dbReference type="Proteomes" id="UP000553632">
    <property type="component" value="Unassembled WGS sequence"/>
</dbReference>
<evidence type="ECO:0000256" key="1">
    <source>
        <dbReference type="SAM" id="MobiDB-lite"/>
    </source>
</evidence>
<reference evidence="2 3" key="1">
    <citation type="submission" date="2020-04" db="EMBL/GenBank/DDBJ databases">
        <title>Perkinsus olseni comparative genomics.</title>
        <authorList>
            <person name="Bogema D.R."/>
        </authorList>
    </citation>
    <scope>NUCLEOTIDE SEQUENCE [LARGE SCALE GENOMIC DNA]</scope>
    <source>
        <strain evidence="2 3">ATCC PRA-207</strain>
    </source>
</reference>
<organism evidence="2 3">
    <name type="scientific">Perkinsus olseni</name>
    <name type="common">Perkinsus atlanticus</name>
    <dbReference type="NCBI Taxonomy" id="32597"/>
    <lineage>
        <taxon>Eukaryota</taxon>
        <taxon>Sar</taxon>
        <taxon>Alveolata</taxon>
        <taxon>Perkinsozoa</taxon>
        <taxon>Perkinsea</taxon>
        <taxon>Perkinsida</taxon>
        <taxon>Perkinsidae</taxon>
        <taxon>Perkinsus</taxon>
    </lineage>
</organism>
<accession>A0A7J6U6J7</accession>
<proteinExistence type="predicted"/>
<protein>
    <submittedName>
        <fullName evidence="2">Uncharacterized protein</fullName>
    </submittedName>
</protein>
<dbReference type="AlphaFoldDB" id="A0A7J6U6J7"/>
<name>A0A7J6U6J7_PEROL</name>
<dbReference type="EMBL" id="JABANO010006098">
    <property type="protein sequence ID" value="KAF4752376.1"/>
    <property type="molecule type" value="Genomic_DNA"/>
</dbReference>
<sequence length="171" mass="19069">MYRSRRHDLSISVFDRVPRFPSLSGDVVPNESLKFKITVVNHRRFVDSVSWTGTVEFGGEGDDSWGPNRLLNIEDLRNNGMGWLDEKGTLILRVSAKPTDEGRDPLSFVETQERYIRAGRLRSNAAPYGIAKSMNTASGLGSIVSLRSTKRKIPDSEDSPRGSSKKVKSDN</sequence>
<evidence type="ECO:0000313" key="2">
    <source>
        <dbReference type="EMBL" id="KAF4752376.1"/>
    </source>
</evidence>